<proteinExistence type="predicted"/>
<evidence type="ECO:0000313" key="3">
    <source>
        <dbReference type="Proteomes" id="UP000588068"/>
    </source>
</evidence>
<name>A0A841HJ02_9GAMM</name>
<feature type="chain" id="PRO_5033063625" description="Lipoprotein" evidence="1">
    <location>
        <begin position="26"/>
        <end position="141"/>
    </location>
</feature>
<comment type="caution">
    <text evidence="2">The sequence shown here is derived from an EMBL/GenBank/DDBJ whole genome shotgun (WGS) entry which is preliminary data.</text>
</comment>
<keyword evidence="1" id="KW-0732">Signal</keyword>
<dbReference type="PROSITE" id="PS51257">
    <property type="entry name" value="PROKAR_LIPOPROTEIN"/>
    <property type="match status" value="1"/>
</dbReference>
<evidence type="ECO:0008006" key="4">
    <source>
        <dbReference type="Google" id="ProtNLM"/>
    </source>
</evidence>
<keyword evidence="3" id="KW-1185">Reference proteome</keyword>
<dbReference type="AlphaFoldDB" id="A0A841HJ02"/>
<evidence type="ECO:0000256" key="1">
    <source>
        <dbReference type="SAM" id="SignalP"/>
    </source>
</evidence>
<sequence>MRGSKRLILLCAVLLGCGSSVQWQAACGCMPTFQHVAFELGLDGYSIQDNAMTPEFVAAATIKKLQGKPFHPDSVRGLGSTFDSSCTWDAWSRLGCTFWMWSFEEQHRGLELRFGRSEADGSIATVSVRYVYDTYEVWNRG</sequence>
<reference evidence="2 3" key="1">
    <citation type="submission" date="2020-08" db="EMBL/GenBank/DDBJ databases">
        <title>Genomic Encyclopedia of Type Strains, Phase IV (KMG-IV): sequencing the most valuable type-strain genomes for metagenomic binning, comparative biology and taxonomic classification.</title>
        <authorList>
            <person name="Goeker M."/>
        </authorList>
    </citation>
    <scope>NUCLEOTIDE SEQUENCE [LARGE SCALE GENOMIC DNA]</scope>
    <source>
        <strain evidence="2 3">DSM 26723</strain>
    </source>
</reference>
<accession>A0A841HJ02</accession>
<evidence type="ECO:0000313" key="2">
    <source>
        <dbReference type="EMBL" id="MBB6092369.1"/>
    </source>
</evidence>
<dbReference type="EMBL" id="JACHHZ010000001">
    <property type="protein sequence ID" value="MBB6092369.1"/>
    <property type="molecule type" value="Genomic_DNA"/>
</dbReference>
<protein>
    <recommendedName>
        <fullName evidence="4">Lipoprotein</fullName>
    </recommendedName>
</protein>
<organism evidence="2 3">
    <name type="scientific">Povalibacter uvarum</name>
    <dbReference type="NCBI Taxonomy" id="732238"/>
    <lineage>
        <taxon>Bacteria</taxon>
        <taxon>Pseudomonadati</taxon>
        <taxon>Pseudomonadota</taxon>
        <taxon>Gammaproteobacteria</taxon>
        <taxon>Steroidobacterales</taxon>
        <taxon>Steroidobacteraceae</taxon>
        <taxon>Povalibacter</taxon>
    </lineage>
</organism>
<feature type="signal peptide" evidence="1">
    <location>
        <begin position="1"/>
        <end position="25"/>
    </location>
</feature>
<dbReference type="Proteomes" id="UP000588068">
    <property type="component" value="Unassembled WGS sequence"/>
</dbReference>
<gene>
    <name evidence="2" type="ORF">HNQ60_001215</name>
</gene>